<dbReference type="GO" id="GO:0009982">
    <property type="term" value="F:pseudouridine synthase activity"/>
    <property type="evidence" value="ECO:0007669"/>
    <property type="project" value="InterPro"/>
</dbReference>
<dbReference type="InterPro" id="IPR020103">
    <property type="entry name" value="PsdUridine_synth_cat_dom_sf"/>
</dbReference>
<dbReference type="RefSeq" id="XP_012198169.1">
    <property type="nucleotide sequence ID" value="XM_012342779.1"/>
</dbReference>
<proteinExistence type="inferred from homology"/>
<keyword evidence="5" id="KW-1185">Reference proteome</keyword>
<dbReference type="InterPro" id="IPR042214">
    <property type="entry name" value="TruD_catalytic"/>
</dbReference>
<dbReference type="InterPro" id="IPR001656">
    <property type="entry name" value="PsdUridine_synth_TruD"/>
</dbReference>
<dbReference type="STRING" id="695850.A0A067CP05"/>
<evidence type="ECO:0000256" key="1">
    <source>
        <dbReference type="ARBA" id="ARBA00007953"/>
    </source>
</evidence>
<accession>A0A067CP05</accession>
<dbReference type="GO" id="GO:0005634">
    <property type="term" value="C:nucleus"/>
    <property type="evidence" value="ECO:0007669"/>
    <property type="project" value="TreeGrafter"/>
</dbReference>
<reference evidence="4 5" key="1">
    <citation type="journal article" date="2013" name="PLoS Genet.">
        <title>Distinctive expansion of potential virulence genes in the genome of the oomycete fish pathogen Saprolegnia parasitica.</title>
        <authorList>
            <person name="Jiang R.H."/>
            <person name="de Bruijn I."/>
            <person name="Haas B.J."/>
            <person name="Belmonte R."/>
            <person name="Lobach L."/>
            <person name="Christie J."/>
            <person name="van den Ackerveken G."/>
            <person name="Bottin A."/>
            <person name="Bulone V."/>
            <person name="Diaz-Moreno S.M."/>
            <person name="Dumas B."/>
            <person name="Fan L."/>
            <person name="Gaulin E."/>
            <person name="Govers F."/>
            <person name="Grenville-Briggs L.J."/>
            <person name="Horner N.R."/>
            <person name="Levin J.Z."/>
            <person name="Mammella M."/>
            <person name="Meijer H.J."/>
            <person name="Morris P."/>
            <person name="Nusbaum C."/>
            <person name="Oome S."/>
            <person name="Phillips A.J."/>
            <person name="van Rooyen D."/>
            <person name="Rzeszutek E."/>
            <person name="Saraiva M."/>
            <person name="Secombes C.J."/>
            <person name="Seidl M.F."/>
            <person name="Snel B."/>
            <person name="Stassen J.H."/>
            <person name="Sykes S."/>
            <person name="Tripathy S."/>
            <person name="van den Berg H."/>
            <person name="Vega-Arreguin J.C."/>
            <person name="Wawra S."/>
            <person name="Young S.K."/>
            <person name="Zeng Q."/>
            <person name="Dieguez-Uribeondo J."/>
            <person name="Russ C."/>
            <person name="Tyler B.M."/>
            <person name="van West P."/>
        </authorList>
    </citation>
    <scope>NUCLEOTIDE SEQUENCE [LARGE SCALE GENOMIC DNA]</scope>
    <source>
        <strain evidence="4 5">CBS 223.65</strain>
    </source>
</reference>
<organism evidence="4 5">
    <name type="scientific">Saprolegnia parasitica (strain CBS 223.65)</name>
    <dbReference type="NCBI Taxonomy" id="695850"/>
    <lineage>
        <taxon>Eukaryota</taxon>
        <taxon>Sar</taxon>
        <taxon>Stramenopiles</taxon>
        <taxon>Oomycota</taxon>
        <taxon>Saprolegniomycetes</taxon>
        <taxon>Saprolegniales</taxon>
        <taxon>Saprolegniaceae</taxon>
        <taxon>Saprolegnia</taxon>
    </lineage>
</organism>
<dbReference type="AlphaFoldDB" id="A0A067CP05"/>
<sequence length="598" mass="64243">MQCGRPDDFQVREVDEAGHVVDLDPAQSPALPMNAIPETAKKTSRAIEVTVPDCGWEAFLLQRLGDSACANVAAVAAGTIGSYALPSPDNLEDKVALSKAIQFVYPALQCDTVRASTNDAGDTTPASIALSLDPLYVKLEKGGLAVDDCKRIVTFLVHGPLAPSAEAGVRLQQELTKEARTKVHRLFASATACLVTKTNAAQGIDVYFSPKMLQRRKRKQQFYVQFVLQKVNVDHFSALEALARAAKTPTSSFTYAGTKDKRAVTTQRLVAQSVAPSVLLDAHAALAPMGLAVGHLAYVAAPLTLGQSGGNQFTIRLRNVEESPEVVAAAFASVASTGFINYFGLQRVGSPLQSVRTHHVGQALFQQDYAHAFSLLLTASEHDTPGLAAAKTTFTASRDVNAALRALPPSAVTERAVLMGLKRHGSDAYEKAVLNLPHHRRVMYLHAFQSLLFNLVASHRVATYGANVVAGDLVLDPATKNVRVVASADDATCCDLNNVVLPLFGSHTTVPTHAVGDYYKQVLDEHGISEDQAKQLKGAYRRVFCVPKDLHWTQDTEDATVTVSFQLPPGSFATMLLREVLKNMDFDATVGGTDDATD</sequence>
<dbReference type="KEGG" id="spar:SPRG_04173"/>
<dbReference type="Proteomes" id="UP000030745">
    <property type="component" value="Unassembled WGS sequence"/>
</dbReference>
<comment type="similarity">
    <text evidence="1">Belongs to the pseudouridine synthase TruD family.</text>
</comment>
<dbReference type="EMBL" id="KK583199">
    <property type="protein sequence ID" value="KDO30985.1"/>
    <property type="molecule type" value="Genomic_DNA"/>
</dbReference>
<dbReference type="GO" id="GO:0001522">
    <property type="term" value="P:pseudouridine synthesis"/>
    <property type="evidence" value="ECO:0007669"/>
    <property type="project" value="InterPro"/>
</dbReference>
<keyword evidence="2" id="KW-0413">Isomerase</keyword>
<dbReference type="InterPro" id="IPR011760">
    <property type="entry name" value="PsdUridine_synth_TruD_insert"/>
</dbReference>
<dbReference type="OrthoDB" id="447290at2759"/>
<dbReference type="VEuPathDB" id="FungiDB:SPRG_04173"/>
<evidence type="ECO:0000256" key="2">
    <source>
        <dbReference type="ARBA" id="ARBA00023235"/>
    </source>
</evidence>
<dbReference type="CDD" id="cd02576">
    <property type="entry name" value="PseudoU_synth_ScPUS7"/>
    <property type="match status" value="1"/>
</dbReference>
<evidence type="ECO:0000313" key="4">
    <source>
        <dbReference type="EMBL" id="KDO30985.1"/>
    </source>
</evidence>
<dbReference type="GO" id="GO:0003723">
    <property type="term" value="F:RNA binding"/>
    <property type="evidence" value="ECO:0007669"/>
    <property type="project" value="InterPro"/>
</dbReference>
<gene>
    <name evidence="4" type="ORF">SPRG_04173</name>
</gene>
<protein>
    <recommendedName>
        <fullName evidence="3">TRUD domain-containing protein</fullName>
    </recommendedName>
</protein>
<name>A0A067CP05_SAPPC</name>
<feature type="domain" description="TRUD" evidence="3">
    <location>
        <begin position="338"/>
        <end position="546"/>
    </location>
</feature>
<evidence type="ECO:0000259" key="3">
    <source>
        <dbReference type="PROSITE" id="PS50984"/>
    </source>
</evidence>
<dbReference type="SUPFAM" id="SSF55120">
    <property type="entry name" value="Pseudouridine synthase"/>
    <property type="match status" value="1"/>
</dbReference>
<dbReference type="Gene3D" id="3.30.2350.20">
    <property type="entry name" value="TruD, catalytic domain"/>
    <property type="match status" value="2"/>
</dbReference>
<dbReference type="Pfam" id="PF01142">
    <property type="entry name" value="TruD"/>
    <property type="match status" value="1"/>
</dbReference>
<dbReference type="OMA" id="RRVMYLH"/>
<dbReference type="PROSITE" id="PS50984">
    <property type="entry name" value="TRUD"/>
    <property type="match status" value="1"/>
</dbReference>
<dbReference type="PANTHER" id="PTHR13326:SF21">
    <property type="entry name" value="PSEUDOURIDYLATE SYNTHASE PUS7L"/>
    <property type="match status" value="1"/>
</dbReference>
<dbReference type="GeneID" id="24126639"/>
<dbReference type="NCBIfam" id="TIGR00094">
    <property type="entry name" value="tRNA_TruD_broad"/>
    <property type="match status" value="1"/>
</dbReference>
<evidence type="ECO:0000313" key="5">
    <source>
        <dbReference type="Proteomes" id="UP000030745"/>
    </source>
</evidence>
<dbReference type="PANTHER" id="PTHR13326">
    <property type="entry name" value="TRNA PSEUDOURIDINE SYNTHASE D"/>
    <property type="match status" value="1"/>
</dbReference>